<dbReference type="EMBL" id="LAZP02000145">
    <property type="protein sequence ID" value="PFH60187.1"/>
    <property type="molecule type" value="Genomic_DNA"/>
</dbReference>
<gene>
    <name evidence="1" type="ORF">XA68_11348</name>
</gene>
<comment type="caution">
    <text evidence="1">The sequence shown here is derived from an EMBL/GenBank/DDBJ whole genome shotgun (WGS) entry which is preliminary data.</text>
</comment>
<keyword evidence="2" id="KW-1185">Reference proteome</keyword>
<reference evidence="1 2" key="2">
    <citation type="journal article" date="2017" name="Sci. Rep.">
        <title>Ant-infecting Ophiocordyceps genomes reveal a high diversity of potential behavioral manipulation genes and a possible major role for enterotoxins.</title>
        <authorList>
            <person name="de Bekker C."/>
            <person name="Ohm R.A."/>
            <person name="Evans H.C."/>
            <person name="Brachmann A."/>
            <person name="Hughes D.P."/>
        </authorList>
    </citation>
    <scope>NUCLEOTIDE SEQUENCE [LARGE SCALE GENOMIC DNA]</scope>
    <source>
        <strain evidence="1 2">SC16a</strain>
    </source>
</reference>
<evidence type="ECO:0000313" key="2">
    <source>
        <dbReference type="Proteomes" id="UP000037136"/>
    </source>
</evidence>
<dbReference type="OrthoDB" id="5343383at2759"/>
<dbReference type="AlphaFoldDB" id="A0A2A9PH23"/>
<evidence type="ECO:0000313" key="1">
    <source>
        <dbReference type="EMBL" id="PFH60187.1"/>
    </source>
</evidence>
<accession>A0A2A9PH23</accession>
<sequence>MCASSEDSAGSDAASEDCSARYTAAELAAIFLNFYTFLTTLHFDPADLRVAPAEGWPHITREGCPDWKSDEVIEVLRRLPYFDRRTCRARIHYKSLLIDYSSREPQHFSEYDFGEEGMEFWDDEDIVDPKYIVSIANGRESLGRWLYLDVISGYLHEDVFAVATLDGKDIQTWFDELTESYRTLQLIPCVGYTTILADDVPERAAGLGAITVEEVCAQTEGWKTALDVNYLRQLYRQHGWPDAFRREDAKTAVDELLRLVWEKRGALWESDEWELD</sequence>
<proteinExistence type="predicted"/>
<organism evidence="1 2">
    <name type="scientific">Ophiocordyceps unilateralis</name>
    <name type="common">Zombie-ant fungus</name>
    <name type="synonym">Torrubia unilateralis</name>
    <dbReference type="NCBI Taxonomy" id="268505"/>
    <lineage>
        <taxon>Eukaryota</taxon>
        <taxon>Fungi</taxon>
        <taxon>Dikarya</taxon>
        <taxon>Ascomycota</taxon>
        <taxon>Pezizomycotina</taxon>
        <taxon>Sordariomycetes</taxon>
        <taxon>Hypocreomycetidae</taxon>
        <taxon>Hypocreales</taxon>
        <taxon>Ophiocordycipitaceae</taxon>
        <taxon>Ophiocordyceps</taxon>
    </lineage>
</organism>
<dbReference type="Proteomes" id="UP000037136">
    <property type="component" value="Unassembled WGS sequence"/>
</dbReference>
<name>A0A2A9PH23_OPHUN</name>
<dbReference type="STRING" id="268505.A0A2A9PH23"/>
<protein>
    <submittedName>
        <fullName evidence="1">Uncharacterized protein</fullName>
    </submittedName>
</protein>
<reference evidence="1 2" key="1">
    <citation type="journal article" date="2015" name="BMC Genomics">
        <title>Gene expression during zombie ant biting behavior reflects the complexity underlying fungal parasitic behavioral manipulation.</title>
        <authorList>
            <person name="de Bekker C."/>
            <person name="Ohm R.A."/>
            <person name="Loreto R.G."/>
            <person name="Sebastian A."/>
            <person name="Albert I."/>
            <person name="Merrow M."/>
            <person name="Brachmann A."/>
            <person name="Hughes D.P."/>
        </authorList>
    </citation>
    <scope>NUCLEOTIDE SEQUENCE [LARGE SCALE GENOMIC DNA]</scope>
    <source>
        <strain evidence="1 2">SC16a</strain>
    </source>
</reference>